<comment type="subunit">
    <text evidence="2 8">Homodimer.</text>
</comment>
<dbReference type="PANTHER" id="PTHR11079">
    <property type="entry name" value="CYTOSINE DEAMINASE FAMILY MEMBER"/>
    <property type="match status" value="1"/>
</dbReference>
<evidence type="ECO:0000256" key="7">
    <source>
        <dbReference type="ARBA" id="ARBA00048045"/>
    </source>
</evidence>
<dbReference type="InterPro" id="IPR058535">
    <property type="entry name" value="MafB19-deam"/>
</dbReference>
<dbReference type="PROSITE" id="PS00903">
    <property type="entry name" value="CYT_DCMP_DEAMINASES_1"/>
    <property type="match status" value="1"/>
</dbReference>
<evidence type="ECO:0000256" key="2">
    <source>
        <dbReference type="ARBA" id="ARBA00011738"/>
    </source>
</evidence>
<dbReference type="EC" id="3.5.4.33" evidence="8"/>
<keyword evidence="5 8" id="KW-0378">Hydrolase</keyword>
<feature type="domain" description="CMP/dCMP-type deaminase" evidence="9">
    <location>
        <begin position="27"/>
        <end position="137"/>
    </location>
</feature>
<dbReference type="eggNOG" id="COG0590">
    <property type="taxonomic scope" value="Bacteria"/>
</dbReference>
<dbReference type="AlphaFoldDB" id="A0A0M2Q0I9"/>
<dbReference type="PANTHER" id="PTHR11079:SF202">
    <property type="entry name" value="TRNA-SPECIFIC ADENOSINE DEAMINASE"/>
    <property type="match status" value="1"/>
</dbReference>
<dbReference type="InterPro" id="IPR016192">
    <property type="entry name" value="APOBEC/CMP_deaminase_Zn-bd"/>
</dbReference>
<dbReference type="PROSITE" id="PS51747">
    <property type="entry name" value="CYT_DCMP_DEAMINASES_2"/>
    <property type="match status" value="1"/>
</dbReference>
<feature type="active site" description="Proton donor" evidence="8">
    <location>
        <position position="81"/>
    </location>
</feature>
<evidence type="ECO:0000313" key="11">
    <source>
        <dbReference type="Proteomes" id="UP000034681"/>
    </source>
</evidence>
<evidence type="ECO:0000256" key="6">
    <source>
        <dbReference type="ARBA" id="ARBA00022833"/>
    </source>
</evidence>
<reference evidence="10" key="1">
    <citation type="submission" date="2012-04" db="EMBL/GenBank/DDBJ databases">
        <authorList>
            <person name="Borisov I.G."/>
            <person name="Ivanikova N.V."/>
            <person name="Pinevich A.V."/>
        </authorList>
    </citation>
    <scope>NUCLEOTIDE SEQUENCE</scope>
    <source>
        <strain evidence="10">CALU 1027</strain>
    </source>
</reference>
<sequence>MIDRPPSPDYPPTLIIPDPPFDHPQYLEHRRWMVRALALAAAAAAAGEVPVGAVVVGADGTLVAEGENRRERDHDPTAHAEIVALRRAGQRRQDWHLNDCTLYVSLEPCAMCAGAIVQGRVGCLVYGADDPKAGAVRSQLNLPDHGCSHHRLTVVPGILGRSAQAQLQQWFAQRRRSAPPSGSHSEESRP</sequence>
<keyword evidence="3 8" id="KW-0819">tRNA processing</keyword>
<comment type="similarity">
    <text evidence="1">Belongs to the cytidine and deoxycytidylate deaminase family. ADAT2 subfamily.</text>
</comment>
<evidence type="ECO:0000259" key="9">
    <source>
        <dbReference type="PROSITE" id="PS51747"/>
    </source>
</evidence>
<accession>A0A0M2Q0I9</accession>
<protein>
    <recommendedName>
        <fullName evidence="8">tRNA-specific adenosine deaminase</fullName>
        <ecNumber evidence="8">3.5.4.33</ecNumber>
    </recommendedName>
</protein>
<dbReference type="InterPro" id="IPR016193">
    <property type="entry name" value="Cytidine_deaminase-like"/>
</dbReference>
<dbReference type="Pfam" id="PF14437">
    <property type="entry name" value="MafB19-deam"/>
    <property type="match status" value="1"/>
</dbReference>
<keyword evidence="6 8" id="KW-0862">Zinc</keyword>
<keyword evidence="4 8" id="KW-0479">Metal-binding</keyword>
<dbReference type="OrthoDB" id="9802676at2"/>
<organism evidence="10 11">
    <name type="scientific">Prochlorothrix hollandica PCC 9006 = CALU 1027</name>
    <dbReference type="NCBI Taxonomy" id="317619"/>
    <lineage>
        <taxon>Bacteria</taxon>
        <taxon>Bacillati</taxon>
        <taxon>Cyanobacteriota</taxon>
        <taxon>Cyanophyceae</taxon>
        <taxon>Prochlorotrichales</taxon>
        <taxon>Prochlorotrichaceae</taxon>
        <taxon>Prochlorothrix</taxon>
    </lineage>
</organism>
<name>A0A0M2Q0I9_PROHO</name>
<dbReference type="GO" id="GO:0002100">
    <property type="term" value="P:tRNA wobble adenosine to inosine editing"/>
    <property type="evidence" value="ECO:0007669"/>
    <property type="project" value="UniProtKB-UniRule"/>
</dbReference>
<dbReference type="STRING" id="317619.GCA_000332315_00099"/>
<keyword evidence="11" id="KW-1185">Reference proteome</keyword>
<comment type="caution">
    <text evidence="10">The sequence shown here is derived from an EMBL/GenBank/DDBJ whole genome shotgun (WGS) entry which is preliminary data.</text>
</comment>
<evidence type="ECO:0000256" key="3">
    <source>
        <dbReference type="ARBA" id="ARBA00022694"/>
    </source>
</evidence>
<dbReference type="InterPro" id="IPR028883">
    <property type="entry name" value="tRNA_aden_deaminase"/>
</dbReference>
<proteinExistence type="inferred from homology"/>
<dbReference type="NCBIfam" id="NF008113">
    <property type="entry name" value="PRK10860.1"/>
    <property type="match status" value="1"/>
</dbReference>
<comment type="function">
    <text evidence="8">Catalyzes the deamination of adenosine to inosine at the wobble position 34 of tRNA(Arg2).</text>
</comment>
<comment type="catalytic activity">
    <reaction evidence="7 8">
        <text>adenosine(34) in tRNA + H2O + H(+) = inosine(34) in tRNA + NH4(+)</text>
        <dbReference type="Rhea" id="RHEA:43168"/>
        <dbReference type="Rhea" id="RHEA-COMP:10373"/>
        <dbReference type="Rhea" id="RHEA-COMP:10374"/>
        <dbReference type="ChEBI" id="CHEBI:15377"/>
        <dbReference type="ChEBI" id="CHEBI:15378"/>
        <dbReference type="ChEBI" id="CHEBI:28938"/>
        <dbReference type="ChEBI" id="CHEBI:74411"/>
        <dbReference type="ChEBI" id="CHEBI:82852"/>
        <dbReference type="EC" id="3.5.4.33"/>
    </reaction>
</comment>
<evidence type="ECO:0000256" key="5">
    <source>
        <dbReference type="ARBA" id="ARBA00022801"/>
    </source>
</evidence>
<dbReference type="HAMAP" id="MF_00972">
    <property type="entry name" value="tRNA_aden_deaminase"/>
    <property type="match status" value="1"/>
</dbReference>
<feature type="binding site" evidence="8">
    <location>
        <position position="112"/>
    </location>
    <ligand>
        <name>Zn(2+)</name>
        <dbReference type="ChEBI" id="CHEBI:29105"/>
        <note>catalytic</note>
    </ligand>
</feature>
<dbReference type="Gene3D" id="3.40.140.10">
    <property type="entry name" value="Cytidine Deaminase, domain 2"/>
    <property type="match status" value="1"/>
</dbReference>
<dbReference type="GO" id="GO:0052717">
    <property type="term" value="F:tRNA-specific adenosine-34 deaminase activity"/>
    <property type="evidence" value="ECO:0007669"/>
    <property type="project" value="UniProtKB-UniRule"/>
</dbReference>
<evidence type="ECO:0000313" key="10">
    <source>
        <dbReference type="EMBL" id="KKJ00464.1"/>
    </source>
</evidence>
<dbReference type="InterPro" id="IPR002125">
    <property type="entry name" value="CMP_dCMP_dom"/>
</dbReference>
<evidence type="ECO:0000256" key="4">
    <source>
        <dbReference type="ARBA" id="ARBA00022723"/>
    </source>
</evidence>
<evidence type="ECO:0000256" key="1">
    <source>
        <dbReference type="ARBA" id="ARBA00010669"/>
    </source>
</evidence>
<evidence type="ECO:0000256" key="8">
    <source>
        <dbReference type="HAMAP-Rule" id="MF_00972"/>
    </source>
</evidence>
<dbReference type="SUPFAM" id="SSF53927">
    <property type="entry name" value="Cytidine deaminase-like"/>
    <property type="match status" value="1"/>
</dbReference>
<dbReference type="GO" id="GO:0008270">
    <property type="term" value="F:zinc ion binding"/>
    <property type="evidence" value="ECO:0007669"/>
    <property type="project" value="UniProtKB-UniRule"/>
</dbReference>
<gene>
    <name evidence="8" type="primary">tadA</name>
    <name evidence="10" type="ORF">PROH_06765</name>
</gene>
<dbReference type="CDD" id="cd01285">
    <property type="entry name" value="nucleoside_deaminase"/>
    <property type="match status" value="1"/>
</dbReference>
<comment type="cofactor">
    <cofactor evidence="8">
        <name>Zn(2+)</name>
        <dbReference type="ChEBI" id="CHEBI:29105"/>
    </cofactor>
    <text evidence="8">Binds 1 zinc ion per subunit.</text>
</comment>
<feature type="binding site" evidence="8">
    <location>
        <position position="79"/>
    </location>
    <ligand>
        <name>Zn(2+)</name>
        <dbReference type="ChEBI" id="CHEBI:29105"/>
        <note>catalytic</note>
    </ligand>
</feature>
<dbReference type="EMBL" id="AJTX02000004">
    <property type="protein sequence ID" value="KKJ00464.1"/>
    <property type="molecule type" value="Genomic_DNA"/>
</dbReference>
<dbReference type="Proteomes" id="UP000034681">
    <property type="component" value="Unassembled WGS sequence"/>
</dbReference>
<feature type="binding site" evidence="8">
    <location>
        <position position="109"/>
    </location>
    <ligand>
        <name>Zn(2+)</name>
        <dbReference type="ChEBI" id="CHEBI:29105"/>
        <note>catalytic</note>
    </ligand>
</feature>